<dbReference type="PROSITE" id="PS50097">
    <property type="entry name" value="BTB"/>
    <property type="match status" value="1"/>
</dbReference>
<proteinExistence type="predicted"/>
<gene>
    <name evidence="2" type="ORF">FA15DRAFT_681809</name>
</gene>
<evidence type="ECO:0000313" key="3">
    <source>
        <dbReference type="Proteomes" id="UP000307440"/>
    </source>
</evidence>
<organism evidence="2 3">
    <name type="scientific">Coprinopsis marcescibilis</name>
    <name type="common">Agaric fungus</name>
    <name type="synonym">Psathyrella marcescibilis</name>
    <dbReference type="NCBI Taxonomy" id="230819"/>
    <lineage>
        <taxon>Eukaryota</taxon>
        <taxon>Fungi</taxon>
        <taxon>Dikarya</taxon>
        <taxon>Basidiomycota</taxon>
        <taxon>Agaricomycotina</taxon>
        <taxon>Agaricomycetes</taxon>
        <taxon>Agaricomycetidae</taxon>
        <taxon>Agaricales</taxon>
        <taxon>Agaricineae</taxon>
        <taxon>Psathyrellaceae</taxon>
        <taxon>Coprinopsis</taxon>
    </lineage>
</organism>
<dbReference type="OrthoDB" id="3218112at2759"/>
<dbReference type="AlphaFoldDB" id="A0A5C3KNM7"/>
<dbReference type="InterPro" id="IPR000210">
    <property type="entry name" value="BTB/POZ_dom"/>
</dbReference>
<feature type="domain" description="BTB" evidence="1">
    <location>
        <begin position="13"/>
        <end position="80"/>
    </location>
</feature>
<evidence type="ECO:0000313" key="2">
    <source>
        <dbReference type="EMBL" id="TFK22109.1"/>
    </source>
</evidence>
<dbReference type="Proteomes" id="UP000307440">
    <property type="component" value="Unassembled WGS sequence"/>
</dbReference>
<keyword evidence="3" id="KW-1185">Reference proteome</keyword>
<protein>
    <recommendedName>
        <fullName evidence="1">BTB domain-containing protein</fullName>
    </recommendedName>
</protein>
<dbReference type="EMBL" id="ML210249">
    <property type="protein sequence ID" value="TFK22109.1"/>
    <property type="molecule type" value="Genomic_DNA"/>
</dbReference>
<dbReference type="STRING" id="230819.A0A5C3KNM7"/>
<reference evidence="2 3" key="1">
    <citation type="journal article" date="2019" name="Nat. Ecol. Evol.">
        <title>Megaphylogeny resolves global patterns of mushroom evolution.</title>
        <authorList>
            <person name="Varga T."/>
            <person name="Krizsan K."/>
            <person name="Foldi C."/>
            <person name="Dima B."/>
            <person name="Sanchez-Garcia M."/>
            <person name="Sanchez-Ramirez S."/>
            <person name="Szollosi G.J."/>
            <person name="Szarkandi J.G."/>
            <person name="Papp V."/>
            <person name="Albert L."/>
            <person name="Andreopoulos W."/>
            <person name="Angelini C."/>
            <person name="Antonin V."/>
            <person name="Barry K.W."/>
            <person name="Bougher N.L."/>
            <person name="Buchanan P."/>
            <person name="Buyck B."/>
            <person name="Bense V."/>
            <person name="Catcheside P."/>
            <person name="Chovatia M."/>
            <person name="Cooper J."/>
            <person name="Damon W."/>
            <person name="Desjardin D."/>
            <person name="Finy P."/>
            <person name="Geml J."/>
            <person name="Haridas S."/>
            <person name="Hughes K."/>
            <person name="Justo A."/>
            <person name="Karasinski D."/>
            <person name="Kautmanova I."/>
            <person name="Kiss B."/>
            <person name="Kocsube S."/>
            <person name="Kotiranta H."/>
            <person name="LaButti K.M."/>
            <person name="Lechner B.E."/>
            <person name="Liimatainen K."/>
            <person name="Lipzen A."/>
            <person name="Lukacs Z."/>
            <person name="Mihaltcheva S."/>
            <person name="Morgado L.N."/>
            <person name="Niskanen T."/>
            <person name="Noordeloos M.E."/>
            <person name="Ohm R.A."/>
            <person name="Ortiz-Santana B."/>
            <person name="Ovrebo C."/>
            <person name="Racz N."/>
            <person name="Riley R."/>
            <person name="Savchenko A."/>
            <person name="Shiryaev A."/>
            <person name="Soop K."/>
            <person name="Spirin V."/>
            <person name="Szebenyi C."/>
            <person name="Tomsovsky M."/>
            <person name="Tulloss R.E."/>
            <person name="Uehling J."/>
            <person name="Grigoriev I.V."/>
            <person name="Vagvolgyi C."/>
            <person name="Papp T."/>
            <person name="Martin F.M."/>
            <person name="Miettinen O."/>
            <person name="Hibbett D.S."/>
            <person name="Nagy L.G."/>
        </authorList>
    </citation>
    <scope>NUCLEOTIDE SEQUENCE [LARGE SCALE GENOMIC DNA]</scope>
    <source>
        <strain evidence="2 3">CBS 121175</strain>
    </source>
</reference>
<evidence type="ECO:0000259" key="1">
    <source>
        <dbReference type="PROSITE" id="PS50097"/>
    </source>
</evidence>
<name>A0A5C3KNM7_COPMA</name>
<dbReference type="Gene3D" id="3.30.710.10">
    <property type="entry name" value="Potassium Channel Kv1.1, Chain A"/>
    <property type="match status" value="1"/>
</dbReference>
<dbReference type="InterPro" id="IPR011333">
    <property type="entry name" value="SKP1/BTB/POZ_sf"/>
</dbReference>
<sequence>MDVETKHPEYYFSDGSIVLRLGKTLFKIHQSILGRHSDIFAGMWDMPQPDGEELVDGCPVVDLQDDVDDFTDTLRAVYDSFHFDTLNTSTASLGELVTFVNGILKISTKYSMAKLRQKCISLLLVKLPNTFESCCALLHTKSKYDSPDIIRVINLARAANVPEILPWAFYLCTHMSVNDIMKNTVLSWQDKAIVLAGRERLWEVQKSTSNSALFVFTPSQQCTSNCQGRILAAIPGTSISTGNPPGLNMGMNYREAEDYRRSPHPLGEFDGWSHMKQQPVCGRCSSHQIAEHKKGREKVWNNLPTYFDLGTWEDIKKDQYL</sequence>
<accession>A0A5C3KNM7</accession>